<comment type="caution">
    <text evidence="9">The sequence shown here is derived from an EMBL/GenBank/DDBJ whole genome shotgun (WGS) entry which is preliminary data.</text>
</comment>
<dbReference type="PROSITE" id="PS51192">
    <property type="entry name" value="HELICASE_ATP_BIND_1"/>
    <property type="match status" value="1"/>
</dbReference>
<dbReference type="InterPro" id="IPR001650">
    <property type="entry name" value="Helicase_C-like"/>
</dbReference>
<dbReference type="CDD" id="cd18793">
    <property type="entry name" value="SF2_C_SNF"/>
    <property type="match status" value="1"/>
</dbReference>
<dbReference type="InterPro" id="IPR038718">
    <property type="entry name" value="SNF2-like_sf"/>
</dbReference>
<dbReference type="InterPro" id="IPR027417">
    <property type="entry name" value="P-loop_NTPase"/>
</dbReference>
<dbReference type="GO" id="GO:0005634">
    <property type="term" value="C:nucleus"/>
    <property type="evidence" value="ECO:0007669"/>
    <property type="project" value="UniProtKB-SubCell"/>
</dbReference>
<dbReference type="EMBL" id="JAUUTY010000006">
    <property type="protein sequence ID" value="KAK1618569.1"/>
    <property type="molecule type" value="Genomic_DNA"/>
</dbReference>
<organism evidence="9 10">
    <name type="scientific">Lolium multiflorum</name>
    <name type="common">Italian ryegrass</name>
    <name type="synonym">Lolium perenne subsp. multiflorum</name>
    <dbReference type="NCBI Taxonomy" id="4521"/>
    <lineage>
        <taxon>Eukaryota</taxon>
        <taxon>Viridiplantae</taxon>
        <taxon>Streptophyta</taxon>
        <taxon>Embryophyta</taxon>
        <taxon>Tracheophyta</taxon>
        <taxon>Spermatophyta</taxon>
        <taxon>Magnoliopsida</taxon>
        <taxon>Liliopsida</taxon>
        <taxon>Poales</taxon>
        <taxon>Poaceae</taxon>
        <taxon>BOP clade</taxon>
        <taxon>Pooideae</taxon>
        <taxon>Poodae</taxon>
        <taxon>Poeae</taxon>
        <taxon>Poeae Chloroplast Group 2 (Poeae type)</taxon>
        <taxon>Loliodinae</taxon>
        <taxon>Loliinae</taxon>
        <taxon>Lolium</taxon>
    </lineage>
</organism>
<dbReference type="InterPro" id="IPR000330">
    <property type="entry name" value="SNF2_N"/>
</dbReference>
<accession>A0AAD8RFK6</accession>
<feature type="domain" description="Helicase C-terminal" evidence="8">
    <location>
        <begin position="349"/>
        <end position="513"/>
    </location>
</feature>
<feature type="domain" description="Helicase ATP-binding" evidence="7">
    <location>
        <begin position="26"/>
        <end position="224"/>
    </location>
</feature>
<proteinExistence type="predicted"/>
<evidence type="ECO:0000256" key="2">
    <source>
        <dbReference type="ARBA" id="ARBA00022741"/>
    </source>
</evidence>
<protein>
    <submittedName>
        <fullName evidence="9">Uncharacterized protein</fullName>
    </submittedName>
</protein>
<name>A0AAD8RFK6_LOLMU</name>
<dbReference type="GO" id="GO:0004386">
    <property type="term" value="F:helicase activity"/>
    <property type="evidence" value="ECO:0007669"/>
    <property type="project" value="UniProtKB-KW"/>
</dbReference>
<dbReference type="InterPro" id="IPR044567">
    <property type="entry name" value="CLSY/DRD1"/>
</dbReference>
<gene>
    <name evidence="9" type="ORF">QYE76_024086</name>
</gene>
<dbReference type="InterPro" id="IPR014001">
    <property type="entry name" value="Helicase_ATP-bd"/>
</dbReference>
<keyword evidence="10" id="KW-1185">Reference proteome</keyword>
<keyword evidence="5" id="KW-0067">ATP-binding</keyword>
<keyword evidence="6" id="KW-0539">Nucleus</keyword>
<evidence type="ECO:0000259" key="7">
    <source>
        <dbReference type="PROSITE" id="PS51192"/>
    </source>
</evidence>
<evidence type="ECO:0000256" key="5">
    <source>
        <dbReference type="ARBA" id="ARBA00022840"/>
    </source>
</evidence>
<reference evidence="9" key="1">
    <citation type="submission" date="2023-07" db="EMBL/GenBank/DDBJ databases">
        <title>A chromosome-level genome assembly of Lolium multiflorum.</title>
        <authorList>
            <person name="Chen Y."/>
            <person name="Copetti D."/>
            <person name="Kolliker R."/>
            <person name="Studer B."/>
        </authorList>
    </citation>
    <scope>NUCLEOTIDE SEQUENCE</scope>
    <source>
        <strain evidence="9">02402/16</strain>
        <tissue evidence="9">Leaf</tissue>
    </source>
</reference>
<dbReference type="Proteomes" id="UP001231189">
    <property type="component" value="Unassembled WGS sequence"/>
</dbReference>
<comment type="subcellular location">
    <subcellularLocation>
        <location evidence="1">Nucleus</location>
    </subcellularLocation>
</comment>
<evidence type="ECO:0000313" key="9">
    <source>
        <dbReference type="EMBL" id="KAK1618569.1"/>
    </source>
</evidence>
<dbReference type="SMART" id="SM00490">
    <property type="entry name" value="HELICc"/>
    <property type="match status" value="1"/>
</dbReference>
<keyword evidence="2" id="KW-0547">Nucleotide-binding</keyword>
<dbReference type="Gene3D" id="3.40.50.10810">
    <property type="entry name" value="Tandem AAA-ATPase domain"/>
    <property type="match status" value="1"/>
</dbReference>
<dbReference type="Gene3D" id="3.40.50.300">
    <property type="entry name" value="P-loop containing nucleotide triphosphate hydrolases"/>
    <property type="match status" value="1"/>
</dbReference>
<dbReference type="SMART" id="SM00487">
    <property type="entry name" value="DEXDc"/>
    <property type="match status" value="1"/>
</dbReference>
<evidence type="ECO:0000259" key="8">
    <source>
        <dbReference type="PROSITE" id="PS51194"/>
    </source>
</evidence>
<evidence type="ECO:0000256" key="6">
    <source>
        <dbReference type="ARBA" id="ARBA00023242"/>
    </source>
</evidence>
<dbReference type="SUPFAM" id="SSF52540">
    <property type="entry name" value="P-loop containing nucleoside triphosphate hydrolases"/>
    <property type="match status" value="2"/>
</dbReference>
<dbReference type="PROSITE" id="PS51194">
    <property type="entry name" value="HELICASE_CTER"/>
    <property type="match status" value="1"/>
</dbReference>
<dbReference type="PANTHER" id="PTHR45821">
    <property type="entry name" value="SNF2 DOMAIN-CONTAINING PROTEIN CLASSY 2-RELATED"/>
    <property type="match status" value="1"/>
</dbReference>
<dbReference type="GO" id="GO:0080188">
    <property type="term" value="P:gene silencing by siRNA-directed DNA methylation"/>
    <property type="evidence" value="ECO:0007669"/>
    <property type="project" value="InterPro"/>
</dbReference>
<dbReference type="AlphaFoldDB" id="A0AAD8RFK6"/>
<evidence type="ECO:0000256" key="4">
    <source>
        <dbReference type="ARBA" id="ARBA00022806"/>
    </source>
</evidence>
<keyword evidence="3" id="KW-0378">Hydrolase</keyword>
<evidence type="ECO:0000256" key="3">
    <source>
        <dbReference type="ARBA" id="ARBA00022801"/>
    </source>
</evidence>
<keyword evidence="4" id="KW-0347">Helicase</keyword>
<dbReference type="InterPro" id="IPR049730">
    <property type="entry name" value="SNF2/RAD54-like_C"/>
</dbReference>
<dbReference type="Pfam" id="PF00271">
    <property type="entry name" value="Helicase_C"/>
    <property type="match status" value="1"/>
</dbReference>
<dbReference type="GO" id="GO:0016787">
    <property type="term" value="F:hydrolase activity"/>
    <property type="evidence" value="ECO:0007669"/>
    <property type="project" value="UniProtKB-KW"/>
</dbReference>
<evidence type="ECO:0000313" key="10">
    <source>
        <dbReference type="Proteomes" id="UP001231189"/>
    </source>
</evidence>
<dbReference type="GO" id="GO:0005524">
    <property type="term" value="F:ATP binding"/>
    <property type="evidence" value="ECO:0007669"/>
    <property type="project" value="UniProtKB-KW"/>
</dbReference>
<dbReference type="PANTHER" id="PTHR45821:SF5">
    <property type="entry name" value="SNF2 DOMAIN-CONTAINING PROTEIN CLASSY 4"/>
    <property type="match status" value="1"/>
</dbReference>
<dbReference type="Pfam" id="PF00176">
    <property type="entry name" value="SNF2-rel_dom"/>
    <property type="match status" value="1"/>
</dbReference>
<evidence type="ECO:0000256" key="1">
    <source>
        <dbReference type="ARBA" id="ARBA00004123"/>
    </source>
</evidence>
<sequence length="540" mass="61741">MFPHQREGFEFMWTKLAGGTDIEQVKKPRTDLSGCVVSHAPGTGKTRLAITFVQSYLELFPRCCPVILAPKGMLATWEQEFKKWNSKVQFHVLNSPRIQRNGGDKTIERLAADDEDLTRKLLGRKFSRNLKLLSWSEGNSVIGLSYTLFTNLTKEGGSGKMRKLFLERPDLLVLDEGHIPRNKDSLIYKALDQVRTRKRIVLSGTPFQNNFDELHNIFSLLRAGDVDPSFWNSLTVNNVTVGRINEIRTKLERFVHIHNGDILNKSLPGLRESVVILNPLPMQKKIIEMIEKVETKSAFWLEHKISLASVHPSLLTSMSNLPDEIASIVDEPSLERIRLNPSEGVKARFVYEIVRRCRRSKERVLVFSQYLEPLNLIMEQLSREFNWTRDKDIMLMTGDVRIETRQSLMMAFNDMNSDAKVMLASTKACGEGIQLIGASRVVLLDVVWNPSVGRQAIGRAYRIGQQKIVHTYNLITEGTQEKSKYDRQAKKDHMSKLLFSNESQLPAQSNESPEFNDSILEHMTEDENLKEMFVNILPSQ</sequence>